<dbReference type="Proteomes" id="UP001219518">
    <property type="component" value="Unassembled WGS sequence"/>
</dbReference>
<comment type="caution">
    <text evidence="1">The sequence shown here is derived from an EMBL/GenBank/DDBJ whole genome shotgun (WGS) entry which is preliminary data.</text>
</comment>
<gene>
    <name evidence="1" type="ORF">KUF71_007557</name>
</gene>
<reference evidence="1" key="1">
    <citation type="submission" date="2021-07" db="EMBL/GenBank/DDBJ databases">
        <authorList>
            <person name="Catto M.A."/>
            <person name="Jacobson A."/>
            <person name="Kennedy G."/>
            <person name="Labadie P."/>
            <person name="Hunt B.G."/>
            <person name="Srinivasan R."/>
        </authorList>
    </citation>
    <scope>NUCLEOTIDE SEQUENCE</scope>
    <source>
        <strain evidence="1">PL_HMW_Pooled</strain>
        <tissue evidence="1">Head</tissue>
    </source>
</reference>
<organism evidence="1 2">
    <name type="scientific">Frankliniella fusca</name>
    <dbReference type="NCBI Taxonomy" id="407009"/>
    <lineage>
        <taxon>Eukaryota</taxon>
        <taxon>Metazoa</taxon>
        <taxon>Ecdysozoa</taxon>
        <taxon>Arthropoda</taxon>
        <taxon>Hexapoda</taxon>
        <taxon>Insecta</taxon>
        <taxon>Pterygota</taxon>
        <taxon>Neoptera</taxon>
        <taxon>Paraneoptera</taxon>
        <taxon>Thysanoptera</taxon>
        <taxon>Terebrantia</taxon>
        <taxon>Thripoidea</taxon>
        <taxon>Thripidae</taxon>
        <taxon>Frankliniella</taxon>
    </lineage>
</organism>
<accession>A0AAE1HCD8</accession>
<dbReference type="EMBL" id="JAHWGI010000886">
    <property type="protein sequence ID" value="KAK3918136.1"/>
    <property type="molecule type" value="Genomic_DNA"/>
</dbReference>
<sequence>NVFFLIFINLVCVVLPYTFRENVKILTLKTLILLRMYLYLHRLVDIKEKRKINNKFTISILDKTKKRLTLLMLKARVDGQQGSFWSVLSPRTFLMSRNDKPTTEKNLSIIAPDGKP</sequence>
<keyword evidence="2" id="KW-1185">Reference proteome</keyword>
<proteinExistence type="predicted"/>
<evidence type="ECO:0000313" key="2">
    <source>
        <dbReference type="Proteomes" id="UP001219518"/>
    </source>
</evidence>
<dbReference type="AlphaFoldDB" id="A0AAE1HCD8"/>
<evidence type="ECO:0000313" key="1">
    <source>
        <dbReference type="EMBL" id="KAK3918136.1"/>
    </source>
</evidence>
<reference evidence="1" key="2">
    <citation type="journal article" date="2023" name="BMC Genomics">
        <title>Pest status, molecular evolution, and epigenetic factors derived from the genome assembly of Frankliniella fusca, a thysanopteran phytovirus vector.</title>
        <authorList>
            <person name="Catto M.A."/>
            <person name="Labadie P.E."/>
            <person name="Jacobson A.L."/>
            <person name="Kennedy G.G."/>
            <person name="Srinivasan R."/>
            <person name="Hunt B.G."/>
        </authorList>
    </citation>
    <scope>NUCLEOTIDE SEQUENCE</scope>
    <source>
        <strain evidence="1">PL_HMW_Pooled</strain>
    </source>
</reference>
<feature type="non-terminal residue" evidence="1">
    <location>
        <position position="1"/>
    </location>
</feature>
<name>A0AAE1HCD8_9NEOP</name>
<protein>
    <submittedName>
        <fullName evidence="1">Cysteine-rich repeat secretory protein 10</fullName>
    </submittedName>
</protein>